<keyword evidence="5" id="KW-1185">Reference proteome</keyword>
<reference evidence="2 5" key="1">
    <citation type="submission" date="2019-03" db="EMBL/GenBank/DDBJ databases">
        <title>Bradyrhizobium strains diversity isolated from Chamaecrista fasciculata.</title>
        <authorList>
            <person name="Urquiaga M.C.O."/>
            <person name="Hungria M."/>
            <person name="Delamuta J.R.M."/>
        </authorList>
    </citation>
    <scope>NUCLEOTIDE SEQUENCE [LARGE SCALE GENOMIC DNA]</scope>
    <source>
        <strain evidence="2 5">CNPSo 3424</strain>
    </source>
</reference>
<dbReference type="EMBL" id="SPQU01000071">
    <property type="protein sequence ID" value="TFV28583.1"/>
    <property type="molecule type" value="Genomic_DNA"/>
</dbReference>
<sequence>MRRCPKIEPADLPSVSRLSSSYGRGDFADAFSADLPETASGDVEALARHVFEQQPEWIAMLMSIRDILVRPFGLKRAADLQSSGGDRISIFRVFDRDQDEIILGEDDWHLDFRVSVLLQPTSEGRPRRLIVTTLVFYNRLLGRAYIALIAPFHRLVVRSSLDQAQKRGWPSDSGRAAQPPPATGPANASNASD</sequence>
<name>A0A4Y9NN64_9BRAD</name>
<comment type="caution">
    <text evidence="3">The sequence shown here is derived from an EMBL/GenBank/DDBJ whole genome shotgun (WGS) entry which is preliminary data.</text>
</comment>
<dbReference type="EMBL" id="SPQS01000033">
    <property type="protein sequence ID" value="TFV68897.1"/>
    <property type="molecule type" value="Genomic_DNA"/>
</dbReference>
<dbReference type="Pfam" id="PF11066">
    <property type="entry name" value="DUF2867"/>
    <property type="match status" value="1"/>
</dbReference>
<dbReference type="InterPro" id="IPR021295">
    <property type="entry name" value="DUF2867"/>
</dbReference>
<reference evidence="3 4" key="2">
    <citation type="submission" date="2019-03" db="EMBL/GenBank/DDBJ databases">
        <title>Bradyrhizobium strains diversity.</title>
        <authorList>
            <person name="Urquiaga M.C.O."/>
            <person name="Hungria M."/>
            <person name="Delamuta J.R.M."/>
            <person name="Klepa M.S."/>
        </authorList>
    </citation>
    <scope>NUCLEOTIDE SEQUENCE [LARGE SCALE GENOMIC DNA]</scope>
    <source>
        <strain evidence="3 4">CNPSo 3426</strain>
    </source>
</reference>
<evidence type="ECO:0000313" key="5">
    <source>
        <dbReference type="Proteomes" id="UP000298225"/>
    </source>
</evidence>
<accession>A0A4Y9KR76</accession>
<evidence type="ECO:0000313" key="2">
    <source>
        <dbReference type="EMBL" id="TFV28583.1"/>
    </source>
</evidence>
<dbReference type="RefSeq" id="WP_126262184.1">
    <property type="nucleotide sequence ID" value="NZ_SPQS01000033.1"/>
</dbReference>
<evidence type="ECO:0000256" key="1">
    <source>
        <dbReference type="SAM" id="MobiDB-lite"/>
    </source>
</evidence>
<feature type="region of interest" description="Disordered" evidence="1">
    <location>
        <begin position="165"/>
        <end position="193"/>
    </location>
</feature>
<evidence type="ECO:0000313" key="4">
    <source>
        <dbReference type="Proteomes" id="UP000297700"/>
    </source>
</evidence>
<organism evidence="3 4">
    <name type="scientific">Bradyrhizobium frederickii</name>
    <dbReference type="NCBI Taxonomy" id="2560054"/>
    <lineage>
        <taxon>Bacteria</taxon>
        <taxon>Pseudomonadati</taxon>
        <taxon>Pseudomonadota</taxon>
        <taxon>Alphaproteobacteria</taxon>
        <taxon>Hyphomicrobiales</taxon>
        <taxon>Nitrobacteraceae</taxon>
        <taxon>Bradyrhizobium</taxon>
    </lineage>
</organism>
<accession>A0A4Y9NN64</accession>
<dbReference type="Proteomes" id="UP000297700">
    <property type="component" value="Unassembled WGS sequence"/>
</dbReference>
<evidence type="ECO:0000313" key="3">
    <source>
        <dbReference type="EMBL" id="TFV68897.1"/>
    </source>
</evidence>
<gene>
    <name evidence="3" type="ORF">E4K64_34900</name>
    <name evidence="2" type="ORF">E4K66_39070</name>
</gene>
<dbReference type="OrthoDB" id="7058586at2"/>
<proteinExistence type="predicted"/>
<dbReference type="Proteomes" id="UP000298225">
    <property type="component" value="Unassembled WGS sequence"/>
</dbReference>
<protein>
    <submittedName>
        <fullName evidence="3">DUF2867 domain-containing protein</fullName>
    </submittedName>
</protein>
<dbReference type="AlphaFoldDB" id="A0A4Y9NN64"/>